<keyword evidence="1" id="KW-1133">Transmembrane helix</keyword>
<keyword evidence="1" id="KW-0812">Transmembrane</keyword>
<reference evidence="2 3" key="1">
    <citation type="submission" date="2017-01" db="EMBL/GenBank/DDBJ databases">
        <title>Comparative genomic analysis of Brazilian Leptospira santarosai.</title>
        <authorList>
            <person name="Moreno L.Z."/>
            <person name="Miraglia F."/>
            <person name="Kremer F.S."/>
            <person name="Eslabao M.R."/>
            <person name="Lilenbaum W."/>
            <person name="Dellagostin O.A."/>
            <person name="Moreno A.M."/>
        </authorList>
    </citation>
    <scope>NUCLEOTIDE SEQUENCE [LARGE SCALE GENOMIC DNA]</scope>
    <source>
        <strain evidence="2 3">M52/8-19</strain>
    </source>
</reference>
<accession>A0AB73N0A9</accession>
<feature type="transmembrane region" description="Helical" evidence="1">
    <location>
        <begin position="49"/>
        <end position="65"/>
    </location>
</feature>
<name>A0AB73N0A9_9LEPT</name>
<proteinExistence type="predicted"/>
<keyword evidence="1" id="KW-0472">Membrane</keyword>
<protein>
    <submittedName>
        <fullName evidence="2">Uncharacterized protein</fullName>
    </submittedName>
</protein>
<gene>
    <name evidence="2" type="ORF">BWD14_14560</name>
</gene>
<organism evidence="2 3">
    <name type="scientific">Leptospira santarosai</name>
    <dbReference type="NCBI Taxonomy" id="28183"/>
    <lineage>
        <taxon>Bacteria</taxon>
        <taxon>Pseudomonadati</taxon>
        <taxon>Spirochaetota</taxon>
        <taxon>Spirochaetia</taxon>
        <taxon>Leptospirales</taxon>
        <taxon>Leptospiraceae</taxon>
        <taxon>Leptospira</taxon>
    </lineage>
</organism>
<evidence type="ECO:0000313" key="2">
    <source>
        <dbReference type="EMBL" id="ONF91941.1"/>
    </source>
</evidence>
<comment type="caution">
    <text evidence="2">The sequence shown here is derived from an EMBL/GenBank/DDBJ whole genome shotgun (WGS) entry which is preliminary data.</text>
</comment>
<dbReference type="EMBL" id="MTSU01000015">
    <property type="protein sequence ID" value="ONF91941.1"/>
    <property type="molecule type" value="Genomic_DNA"/>
</dbReference>
<sequence>MFLPMGRNIRLFLSAAETSDLLQIVGTTSYFGETESRENTRPDFSKRETFPSILFVLISFIKILIAKTIRTKLYKPIISNFEKTDRLYFLS</sequence>
<dbReference type="Proteomes" id="UP000189337">
    <property type="component" value="Unassembled WGS sequence"/>
</dbReference>
<dbReference type="AlphaFoldDB" id="A0AB73N0A9"/>
<evidence type="ECO:0000313" key="3">
    <source>
        <dbReference type="Proteomes" id="UP000189337"/>
    </source>
</evidence>
<evidence type="ECO:0000256" key="1">
    <source>
        <dbReference type="SAM" id="Phobius"/>
    </source>
</evidence>